<reference evidence="1" key="1">
    <citation type="submission" date="2023-02" db="EMBL/GenBank/DDBJ databases">
        <title>Description of Roseinatronobacter alkalisoli sp. nov., an alkaliphilic bacerium isolated from soda soil.</title>
        <authorList>
            <person name="Wei W."/>
        </authorList>
    </citation>
    <scope>NUCLEOTIDE SEQUENCE</scope>
    <source>
        <strain evidence="1">HJB301</strain>
    </source>
</reference>
<proteinExistence type="predicted"/>
<organism evidence="1 2">
    <name type="scientific">Roseinatronobacter alkalisoli</name>
    <dbReference type="NCBI Taxonomy" id="3028235"/>
    <lineage>
        <taxon>Bacteria</taxon>
        <taxon>Pseudomonadati</taxon>
        <taxon>Pseudomonadota</taxon>
        <taxon>Alphaproteobacteria</taxon>
        <taxon>Rhodobacterales</taxon>
        <taxon>Paracoccaceae</taxon>
        <taxon>Roseinatronobacter</taxon>
    </lineage>
</organism>
<dbReference type="RefSeq" id="WP_274354314.1">
    <property type="nucleotide sequence ID" value="NZ_JAQZSM010000044.1"/>
</dbReference>
<dbReference type="EMBL" id="JAQZSM010000044">
    <property type="protein sequence ID" value="MDD7973648.1"/>
    <property type="molecule type" value="Genomic_DNA"/>
</dbReference>
<dbReference type="Proteomes" id="UP001431784">
    <property type="component" value="Unassembled WGS sequence"/>
</dbReference>
<protein>
    <submittedName>
        <fullName evidence="1">Uncharacterized protein</fullName>
    </submittedName>
</protein>
<name>A0ABT5TEU5_9RHOB</name>
<accession>A0ABT5TEU5</accession>
<evidence type="ECO:0000313" key="1">
    <source>
        <dbReference type="EMBL" id="MDD7973648.1"/>
    </source>
</evidence>
<keyword evidence="2" id="KW-1185">Reference proteome</keyword>
<comment type="caution">
    <text evidence="1">The sequence shown here is derived from an EMBL/GenBank/DDBJ whole genome shotgun (WGS) entry which is preliminary data.</text>
</comment>
<evidence type="ECO:0000313" key="2">
    <source>
        <dbReference type="Proteomes" id="UP001431784"/>
    </source>
</evidence>
<sequence length="95" mass="10603">MDRRFQSQELQDLVHGKWGASSISVHNRISDVRALLALLGEDYLQLDPIAVEIETIAGIALGMGDEQLTKDDLTLLSVQVENLKRQLSSIRESRS</sequence>
<gene>
    <name evidence="1" type="ORF">PUT78_21545</name>
</gene>